<dbReference type="GO" id="GO:0004029">
    <property type="term" value="F:aldehyde dehydrogenase (NAD+) activity"/>
    <property type="evidence" value="ECO:0007669"/>
    <property type="project" value="TreeGrafter"/>
</dbReference>
<feature type="domain" description="NAD-dependent epimerase/dehydratase" evidence="1">
    <location>
        <begin position="9"/>
        <end position="227"/>
    </location>
</feature>
<protein>
    <submittedName>
        <fullName evidence="2">NAD-dependent epimerase/dehydratase family protein</fullName>
    </submittedName>
</protein>
<dbReference type="Pfam" id="PF01370">
    <property type="entry name" value="Epimerase"/>
    <property type="match status" value="1"/>
</dbReference>
<dbReference type="InterPro" id="IPR036291">
    <property type="entry name" value="NAD(P)-bd_dom_sf"/>
</dbReference>
<keyword evidence="3" id="KW-1185">Reference proteome</keyword>
<name>A0A6I3KRH5_9NOCA</name>
<dbReference type="InterPro" id="IPR001509">
    <property type="entry name" value="Epimerase_deHydtase"/>
</dbReference>
<dbReference type="GO" id="GO:0005737">
    <property type="term" value="C:cytoplasm"/>
    <property type="evidence" value="ECO:0007669"/>
    <property type="project" value="TreeGrafter"/>
</dbReference>
<accession>A0A6I3KRH5</accession>
<comment type="caution">
    <text evidence="2">The sequence shown here is derived from an EMBL/GenBank/DDBJ whole genome shotgun (WGS) entry which is preliminary data.</text>
</comment>
<dbReference type="AlphaFoldDB" id="A0A6I3KRH5"/>
<dbReference type="Gene3D" id="3.40.50.720">
    <property type="entry name" value="NAD(P)-binding Rossmann-like Domain"/>
    <property type="match status" value="1"/>
</dbReference>
<reference evidence="2 3" key="1">
    <citation type="submission" date="2019-11" db="EMBL/GenBank/DDBJ databases">
        <title>Nocardia sp. nov. CT2-14 isolated from soil.</title>
        <authorList>
            <person name="Kanchanasin P."/>
            <person name="Tanasupawat S."/>
            <person name="Yuki M."/>
            <person name="Kudo T."/>
        </authorList>
    </citation>
    <scope>NUCLEOTIDE SEQUENCE [LARGE SCALE GENOMIC DNA]</scope>
    <source>
        <strain evidence="2 3">CT2-14</strain>
    </source>
</reference>
<dbReference type="InterPro" id="IPR051783">
    <property type="entry name" value="NAD(P)-dependent_oxidoreduct"/>
</dbReference>
<organism evidence="2 3">
    <name type="scientific">Nocardia aurantiaca</name>
    <dbReference type="NCBI Taxonomy" id="2675850"/>
    <lineage>
        <taxon>Bacteria</taxon>
        <taxon>Bacillati</taxon>
        <taxon>Actinomycetota</taxon>
        <taxon>Actinomycetes</taxon>
        <taxon>Mycobacteriales</taxon>
        <taxon>Nocardiaceae</taxon>
        <taxon>Nocardia</taxon>
    </lineage>
</organism>
<sequence>MDMNDTENVLLAGASGVLGGHIARALRQRGYTVLSLGRGAGNDVVADLMNRDQLLRAVEGLTVHTVVHAATALRKAAMRHRDMFATDDLRVTGTAHLVEAAQLAGARRMIAESMVFGYGYRDFGDRVLTETDDFGCGGRGSDVRHLEGMRVKEELMLNTPGIEGISLRFGLFYGQGGTESIVEMLRKRQLPAVNDRGRVLPWVDLADAGAAVAAAVEDGTPGQAYNIVDDSPLGFGAHLRLVTATFGTPRPFTVPGGLLRPLSYLYEMTRASMRVSNARAKGELGWKPQYPSCADGLRALAAA</sequence>
<dbReference type="EMBL" id="WMBB01000002">
    <property type="protein sequence ID" value="MTE11901.1"/>
    <property type="molecule type" value="Genomic_DNA"/>
</dbReference>
<dbReference type="Proteomes" id="UP000432464">
    <property type="component" value="Unassembled WGS sequence"/>
</dbReference>
<evidence type="ECO:0000313" key="3">
    <source>
        <dbReference type="Proteomes" id="UP000432464"/>
    </source>
</evidence>
<evidence type="ECO:0000259" key="1">
    <source>
        <dbReference type="Pfam" id="PF01370"/>
    </source>
</evidence>
<dbReference type="SUPFAM" id="SSF51735">
    <property type="entry name" value="NAD(P)-binding Rossmann-fold domains"/>
    <property type="match status" value="1"/>
</dbReference>
<evidence type="ECO:0000313" key="2">
    <source>
        <dbReference type="EMBL" id="MTE11901.1"/>
    </source>
</evidence>
<gene>
    <name evidence="2" type="ORF">GLP40_03740</name>
</gene>
<dbReference type="PANTHER" id="PTHR48079">
    <property type="entry name" value="PROTEIN YEEZ"/>
    <property type="match status" value="1"/>
</dbReference>
<dbReference type="PANTHER" id="PTHR48079:SF6">
    <property type="entry name" value="NAD(P)-BINDING DOMAIN-CONTAINING PROTEIN-RELATED"/>
    <property type="match status" value="1"/>
</dbReference>
<proteinExistence type="predicted"/>